<gene>
    <name evidence="1" type="ORF">BSL78_23502</name>
</gene>
<dbReference type="Proteomes" id="UP000230750">
    <property type="component" value="Unassembled WGS sequence"/>
</dbReference>
<reference evidence="1 2" key="1">
    <citation type="journal article" date="2017" name="PLoS Biol.">
        <title>The sea cucumber genome provides insights into morphological evolution and visceral regeneration.</title>
        <authorList>
            <person name="Zhang X."/>
            <person name="Sun L."/>
            <person name="Yuan J."/>
            <person name="Sun Y."/>
            <person name="Gao Y."/>
            <person name="Zhang L."/>
            <person name="Li S."/>
            <person name="Dai H."/>
            <person name="Hamel J.F."/>
            <person name="Liu C."/>
            <person name="Yu Y."/>
            <person name="Liu S."/>
            <person name="Lin W."/>
            <person name="Guo K."/>
            <person name="Jin S."/>
            <person name="Xu P."/>
            <person name="Storey K.B."/>
            <person name="Huan P."/>
            <person name="Zhang T."/>
            <person name="Zhou Y."/>
            <person name="Zhang J."/>
            <person name="Lin C."/>
            <person name="Li X."/>
            <person name="Xing L."/>
            <person name="Huo D."/>
            <person name="Sun M."/>
            <person name="Wang L."/>
            <person name="Mercier A."/>
            <person name="Li F."/>
            <person name="Yang H."/>
            <person name="Xiang J."/>
        </authorList>
    </citation>
    <scope>NUCLEOTIDE SEQUENCE [LARGE SCALE GENOMIC DNA]</scope>
    <source>
        <strain evidence="1">Shaxun</strain>
        <tissue evidence="1">Muscle</tissue>
    </source>
</reference>
<evidence type="ECO:0000313" key="2">
    <source>
        <dbReference type="Proteomes" id="UP000230750"/>
    </source>
</evidence>
<protein>
    <recommendedName>
        <fullName evidence="3">MULE transposase domain-containing protein</fullName>
    </recommendedName>
</protein>
<organism evidence="1 2">
    <name type="scientific">Stichopus japonicus</name>
    <name type="common">Sea cucumber</name>
    <dbReference type="NCBI Taxonomy" id="307972"/>
    <lineage>
        <taxon>Eukaryota</taxon>
        <taxon>Metazoa</taxon>
        <taxon>Echinodermata</taxon>
        <taxon>Eleutherozoa</taxon>
        <taxon>Echinozoa</taxon>
        <taxon>Holothuroidea</taxon>
        <taxon>Aspidochirotacea</taxon>
        <taxon>Aspidochirotida</taxon>
        <taxon>Stichopodidae</taxon>
        <taxon>Apostichopus</taxon>
    </lineage>
</organism>
<dbReference type="EMBL" id="MRZV01001216">
    <property type="protein sequence ID" value="PIK39647.1"/>
    <property type="molecule type" value="Genomic_DNA"/>
</dbReference>
<comment type="caution">
    <text evidence="1">The sequence shown here is derived from an EMBL/GenBank/DDBJ whole genome shotgun (WGS) entry which is preliminary data.</text>
</comment>
<keyword evidence="2" id="KW-1185">Reference proteome</keyword>
<evidence type="ECO:0008006" key="3">
    <source>
        <dbReference type="Google" id="ProtNLM"/>
    </source>
</evidence>
<dbReference type="AlphaFoldDB" id="A0A2G8JV50"/>
<proteinExistence type="predicted"/>
<name>A0A2G8JV50_STIJA</name>
<dbReference type="OrthoDB" id="9976404at2759"/>
<evidence type="ECO:0000313" key="1">
    <source>
        <dbReference type="EMBL" id="PIK39647.1"/>
    </source>
</evidence>
<sequence length="166" mass="19049">MDILRALKREIVAETGHQWECRNVITDFEAGLVQAVREVLPQARSSGCYFHFCSSLYRKVQELGLAAPYQVNFRLKACVRKFMALGFLPLLTVRQQYATLSTGRRAMALVAQYPALGQFIEYFDETYINGNMFPPSFWNTWARPMSSRSNNSVESKLSIMQYTARV</sequence>
<accession>A0A2G8JV50</accession>